<evidence type="ECO:0000256" key="1">
    <source>
        <dbReference type="SAM" id="SignalP"/>
    </source>
</evidence>
<accession>A0ABN0DFH2</accession>
<dbReference type="RefSeq" id="WP_004745320.1">
    <property type="nucleotide sequence ID" value="NZ_AFWI01000154.1"/>
</dbReference>
<keyword evidence="1" id="KW-0732">Signal</keyword>
<protein>
    <recommendedName>
        <fullName evidence="4">Toxin co-regulated pilus biosynthesis protein Q C-terminal domain-containing protein</fullName>
    </recommendedName>
</protein>
<reference evidence="2 3" key="1">
    <citation type="journal article" date="2012" name="Int. J. Syst. Evol. Microbiol.">
        <title>Vibrio caribbeanicus sp. nov., isolated from the marine sponge Scleritoderma cyanea.</title>
        <authorList>
            <person name="Hoffmann M."/>
            <person name="Monday S.R."/>
            <person name="Allard M.W."/>
            <person name="Strain E.A."/>
            <person name="Whittaker P."/>
            <person name="Naum M."/>
            <person name="McCarthy P.J."/>
            <person name="Lopez J.V."/>
            <person name="Fischer M."/>
            <person name="Brown E.W."/>
        </authorList>
    </citation>
    <scope>NUCLEOTIDE SEQUENCE [LARGE SCALE GENOMIC DNA]</scope>
    <source>
        <strain evidence="2 3">ATCC 19109</strain>
    </source>
</reference>
<feature type="chain" id="PRO_5045783307" description="Toxin co-regulated pilus biosynthesis protein Q C-terminal domain-containing protein" evidence="1">
    <location>
        <begin position="23"/>
        <end position="289"/>
    </location>
</feature>
<evidence type="ECO:0008006" key="4">
    <source>
        <dbReference type="Google" id="ProtNLM"/>
    </source>
</evidence>
<dbReference type="PROSITE" id="PS51257">
    <property type="entry name" value="PROKAR_LIPOPROTEIN"/>
    <property type="match status" value="1"/>
</dbReference>
<dbReference type="GeneID" id="23448167"/>
<organism evidence="2 3">
    <name type="scientific">Vibrio tubiashii ATCC 19109</name>
    <dbReference type="NCBI Taxonomy" id="1051646"/>
    <lineage>
        <taxon>Bacteria</taxon>
        <taxon>Pseudomonadati</taxon>
        <taxon>Pseudomonadota</taxon>
        <taxon>Gammaproteobacteria</taxon>
        <taxon>Vibrionales</taxon>
        <taxon>Vibrionaceae</taxon>
        <taxon>Vibrio</taxon>
        <taxon>Vibrio oreintalis group</taxon>
    </lineage>
</organism>
<name>A0ABN0DFH2_9VIBR</name>
<evidence type="ECO:0000313" key="3">
    <source>
        <dbReference type="Proteomes" id="UP000003836"/>
    </source>
</evidence>
<sequence>MSNKMGLLTALVLVGISGCANNESASLDTTKTEPRYNLVETDLTVRPTSNYVASETKPVAVAKTQPKVASKPVTVAKTQPKVASKPVGVAKTQPKVASKPVAVAKTQPKVASKPVGGAKENSFEVYKGETYKSALVRWVRAKGYKGVAWAATPSTTKALMQVSKENEVLDGDVGQLIANKLSLDFEIVLDEKTHYAAIHEWKGYKVKVVEINGDTLEEVMRNLVTDFGWNWNNKKSWRTKKKLHGFSIPFPVVAPAHDIAMVLNQVLKDRPVRSEYHEETQTVFIIDDK</sequence>
<feature type="signal peptide" evidence="1">
    <location>
        <begin position="1"/>
        <end position="22"/>
    </location>
</feature>
<dbReference type="EMBL" id="AFWI01000154">
    <property type="protein sequence ID" value="EGU54492.1"/>
    <property type="molecule type" value="Genomic_DNA"/>
</dbReference>
<evidence type="ECO:0000313" key="2">
    <source>
        <dbReference type="EMBL" id="EGU54492.1"/>
    </source>
</evidence>
<gene>
    <name evidence="2" type="ORF">VITU9109_02922</name>
</gene>
<proteinExistence type="predicted"/>
<keyword evidence="3" id="KW-1185">Reference proteome</keyword>
<dbReference type="Proteomes" id="UP000003836">
    <property type="component" value="Unassembled WGS sequence"/>
</dbReference>
<comment type="caution">
    <text evidence="2">The sequence shown here is derived from an EMBL/GenBank/DDBJ whole genome shotgun (WGS) entry which is preliminary data.</text>
</comment>